<reference evidence="2 3" key="1">
    <citation type="submission" date="2016-10" db="EMBL/GenBank/DDBJ databases">
        <authorList>
            <person name="de Groot N.N."/>
        </authorList>
    </citation>
    <scope>NUCLEOTIDE SEQUENCE [LARGE SCALE GENOMIC DNA]</scope>
    <source>
        <strain evidence="2 3">DSM 17890</strain>
    </source>
</reference>
<name>A0A1H3AZM4_9RHOB</name>
<accession>A0A1H3AZM4</accession>
<organism evidence="2 3">
    <name type="scientific">Albimonas donghaensis</name>
    <dbReference type="NCBI Taxonomy" id="356660"/>
    <lineage>
        <taxon>Bacteria</taxon>
        <taxon>Pseudomonadati</taxon>
        <taxon>Pseudomonadota</taxon>
        <taxon>Alphaproteobacteria</taxon>
        <taxon>Rhodobacterales</taxon>
        <taxon>Paracoccaceae</taxon>
        <taxon>Albimonas</taxon>
    </lineage>
</organism>
<dbReference type="Pfam" id="PF06693">
    <property type="entry name" value="DUF1190"/>
    <property type="match status" value="1"/>
</dbReference>
<gene>
    <name evidence="2" type="ORF">SAMN05444336_104374</name>
</gene>
<dbReference type="Proteomes" id="UP000199118">
    <property type="component" value="Unassembled WGS sequence"/>
</dbReference>
<evidence type="ECO:0000313" key="3">
    <source>
        <dbReference type="Proteomes" id="UP000199118"/>
    </source>
</evidence>
<feature type="region of interest" description="Disordered" evidence="1">
    <location>
        <begin position="161"/>
        <end position="214"/>
    </location>
</feature>
<dbReference type="RefSeq" id="WP_092682778.1">
    <property type="nucleotide sequence ID" value="NZ_FNMZ01000004.1"/>
</dbReference>
<keyword evidence="3" id="KW-1185">Reference proteome</keyword>
<dbReference type="EMBL" id="FNMZ01000004">
    <property type="protein sequence ID" value="SDX34878.1"/>
    <property type="molecule type" value="Genomic_DNA"/>
</dbReference>
<dbReference type="InterPro" id="IPR009576">
    <property type="entry name" value="Biofilm_formation_YgiB"/>
</dbReference>
<dbReference type="AlphaFoldDB" id="A0A1H3AZM4"/>
<sequence>MIHRPRVSGRARAVILGGAVFGLAACEEKTDLTYFENAEQCTRYAGAEAGFSVEDCQAAFAEAAQSYALSAPRYESRELCEEEHGPAACAPPEVQAAALGLPPEAVPVEQTPEQASQGGSIFMPLMAGYMMGSMMSGGARAASQPVYTGSRGAGLVTGSGKAMGAVTPGSTRSFSGSELRAPKAAPQVLSRANVASRGGFGASRTSGGLRSLGG</sequence>
<dbReference type="STRING" id="356660.SAMN05444336_104374"/>
<dbReference type="OrthoDB" id="8160435at2"/>
<dbReference type="PROSITE" id="PS51257">
    <property type="entry name" value="PROKAR_LIPOPROTEIN"/>
    <property type="match status" value="1"/>
</dbReference>
<proteinExistence type="predicted"/>
<evidence type="ECO:0000313" key="2">
    <source>
        <dbReference type="EMBL" id="SDX34878.1"/>
    </source>
</evidence>
<feature type="compositionally biased region" description="Low complexity" evidence="1">
    <location>
        <begin position="202"/>
        <end position="214"/>
    </location>
</feature>
<protein>
    <submittedName>
        <fullName evidence="2">Uncharacterized conserved protein YgiB, involved in bioifilm formation, UPF0441/DUF1190 family</fullName>
    </submittedName>
</protein>
<evidence type="ECO:0000256" key="1">
    <source>
        <dbReference type="SAM" id="MobiDB-lite"/>
    </source>
</evidence>